<organism evidence="5 6">
    <name type="scientific">Limimaricola variabilis</name>
    <dbReference type="NCBI Taxonomy" id="1492771"/>
    <lineage>
        <taxon>Bacteria</taxon>
        <taxon>Pseudomonadati</taxon>
        <taxon>Pseudomonadota</taxon>
        <taxon>Alphaproteobacteria</taxon>
        <taxon>Rhodobacterales</taxon>
        <taxon>Paracoccaceae</taxon>
        <taxon>Limimaricola</taxon>
    </lineage>
</organism>
<dbReference type="InterPro" id="IPR005143">
    <property type="entry name" value="TF_LuxR_autoind-bd_dom"/>
</dbReference>
<protein>
    <submittedName>
        <fullName evidence="5">LuxR family transcriptional regulator</fullName>
    </submittedName>
</protein>
<keyword evidence="2" id="KW-0238">DNA-binding</keyword>
<keyword evidence="6" id="KW-1185">Reference proteome</keyword>
<feature type="domain" description="Transcription factor LuxR-like autoinducer-binding" evidence="4">
    <location>
        <begin position="36"/>
        <end position="127"/>
    </location>
</feature>
<evidence type="ECO:0000313" key="5">
    <source>
        <dbReference type="EMBL" id="MBB3710987.1"/>
    </source>
</evidence>
<dbReference type="Proteomes" id="UP000576152">
    <property type="component" value="Unassembled WGS sequence"/>
</dbReference>
<keyword evidence="3" id="KW-0804">Transcription</keyword>
<name>A0ABR6HKB0_9RHOB</name>
<sequence length="163" mass="18301">MTLPNTVIISQALSHLKHIAPTGYAVGLHIRFTTPRIMFVTYPEVWLTLYGREGLLMKDPTVRWGMSRPGVLDWSQIDEAMDPDGVMSRAADHGLRYGFSCARQDPEPSLAGFARSDRPFTESEISEAVELFERLHELTREESAFDSAELAELQAHAEALPTR</sequence>
<evidence type="ECO:0000259" key="4">
    <source>
        <dbReference type="Pfam" id="PF03472"/>
    </source>
</evidence>
<evidence type="ECO:0000256" key="3">
    <source>
        <dbReference type="ARBA" id="ARBA00023163"/>
    </source>
</evidence>
<evidence type="ECO:0000256" key="1">
    <source>
        <dbReference type="ARBA" id="ARBA00023015"/>
    </source>
</evidence>
<gene>
    <name evidence="5" type="ORF">FHS00_000540</name>
</gene>
<reference evidence="5 6" key="1">
    <citation type="submission" date="2020-08" db="EMBL/GenBank/DDBJ databases">
        <title>Genomic Encyclopedia of Type Strains, Phase III (KMG-III): the genomes of soil and plant-associated and newly described type strains.</title>
        <authorList>
            <person name="Whitman W."/>
        </authorList>
    </citation>
    <scope>NUCLEOTIDE SEQUENCE [LARGE SCALE GENOMIC DNA]</scope>
    <source>
        <strain evidence="5 6">CECT 8572</strain>
    </source>
</reference>
<dbReference type="InterPro" id="IPR036693">
    <property type="entry name" value="TF_LuxR_autoind-bd_dom_sf"/>
</dbReference>
<dbReference type="Gene3D" id="3.30.450.80">
    <property type="entry name" value="Transcription factor LuxR-like, autoinducer-binding domain"/>
    <property type="match status" value="1"/>
</dbReference>
<dbReference type="RefSeq" id="WP_183469603.1">
    <property type="nucleotide sequence ID" value="NZ_JACIBX010000001.1"/>
</dbReference>
<evidence type="ECO:0000313" key="6">
    <source>
        <dbReference type="Proteomes" id="UP000576152"/>
    </source>
</evidence>
<proteinExistence type="predicted"/>
<dbReference type="EMBL" id="JACIBX010000001">
    <property type="protein sequence ID" value="MBB3710987.1"/>
    <property type="molecule type" value="Genomic_DNA"/>
</dbReference>
<comment type="caution">
    <text evidence="5">The sequence shown here is derived from an EMBL/GenBank/DDBJ whole genome shotgun (WGS) entry which is preliminary data.</text>
</comment>
<dbReference type="Pfam" id="PF03472">
    <property type="entry name" value="Autoind_bind"/>
    <property type="match status" value="1"/>
</dbReference>
<accession>A0ABR6HKB0</accession>
<keyword evidence="1" id="KW-0805">Transcription regulation</keyword>
<dbReference type="SUPFAM" id="SSF75516">
    <property type="entry name" value="Pheromone-binding domain of LuxR-like quorum-sensing transcription factors"/>
    <property type="match status" value="1"/>
</dbReference>
<evidence type="ECO:0000256" key="2">
    <source>
        <dbReference type="ARBA" id="ARBA00023125"/>
    </source>
</evidence>